<evidence type="ECO:0000313" key="2">
    <source>
        <dbReference type="Proteomes" id="UP000054047"/>
    </source>
</evidence>
<name>A0A0C2D8P9_9BILA</name>
<sequence length="79" mass="9168">MRDSGRDDRADVPTRGAAHHLHYHLAPPQHHRQGWHLRGYVDPFGLLIGDEALQIPEPVFMAIASRLEEARHIYIRDKR</sequence>
<organism evidence="1 2">
    <name type="scientific">Ancylostoma duodenale</name>
    <dbReference type="NCBI Taxonomy" id="51022"/>
    <lineage>
        <taxon>Eukaryota</taxon>
        <taxon>Metazoa</taxon>
        <taxon>Ecdysozoa</taxon>
        <taxon>Nematoda</taxon>
        <taxon>Chromadorea</taxon>
        <taxon>Rhabditida</taxon>
        <taxon>Rhabditina</taxon>
        <taxon>Rhabditomorpha</taxon>
        <taxon>Strongyloidea</taxon>
        <taxon>Ancylostomatidae</taxon>
        <taxon>Ancylostomatinae</taxon>
        <taxon>Ancylostoma</taxon>
    </lineage>
</organism>
<dbReference type="Proteomes" id="UP000054047">
    <property type="component" value="Unassembled WGS sequence"/>
</dbReference>
<proteinExistence type="predicted"/>
<keyword evidence="2" id="KW-1185">Reference proteome</keyword>
<gene>
    <name evidence="1" type="ORF">ANCDUO_03564</name>
</gene>
<accession>A0A0C2D8P9</accession>
<dbReference type="EMBL" id="KN727255">
    <property type="protein sequence ID" value="KIH66108.1"/>
    <property type="molecule type" value="Genomic_DNA"/>
</dbReference>
<protein>
    <submittedName>
        <fullName evidence="1">Uncharacterized protein</fullName>
    </submittedName>
</protein>
<reference evidence="1 2" key="1">
    <citation type="submission" date="2013-12" db="EMBL/GenBank/DDBJ databases">
        <title>Draft genome of the parsitic nematode Ancylostoma duodenale.</title>
        <authorList>
            <person name="Mitreva M."/>
        </authorList>
    </citation>
    <scope>NUCLEOTIDE SEQUENCE [LARGE SCALE GENOMIC DNA]</scope>
    <source>
        <strain evidence="1 2">Zhejiang</strain>
    </source>
</reference>
<dbReference type="AlphaFoldDB" id="A0A0C2D8P9"/>
<evidence type="ECO:0000313" key="1">
    <source>
        <dbReference type="EMBL" id="KIH66108.1"/>
    </source>
</evidence>